<dbReference type="Gene3D" id="1.25.40.10">
    <property type="entry name" value="Tetratricopeptide repeat domain"/>
    <property type="match status" value="1"/>
</dbReference>
<protein>
    <submittedName>
        <fullName evidence="2">Tetratricopeptide repeat protein</fullName>
    </submittedName>
</protein>
<proteinExistence type="predicted"/>
<dbReference type="EMBL" id="DVKT01000025">
    <property type="protein sequence ID" value="HIT39109.1"/>
    <property type="molecule type" value="Genomic_DNA"/>
</dbReference>
<name>A0A9D1GFC0_9BACT</name>
<feature type="signal peptide" evidence="1">
    <location>
        <begin position="1"/>
        <end position="20"/>
    </location>
</feature>
<keyword evidence="1" id="KW-0732">Signal</keyword>
<evidence type="ECO:0000313" key="3">
    <source>
        <dbReference type="Proteomes" id="UP000886722"/>
    </source>
</evidence>
<reference evidence="2" key="2">
    <citation type="journal article" date="2021" name="PeerJ">
        <title>Extensive microbial diversity within the chicken gut microbiome revealed by metagenomics and culture.</title>
        <authorList>
            <person name="Gilroy R."/>
            <person name="Ravi A."/>
            <person name="Getino M."/>
            <person name="Pursley I."/>
            <person name="Horton D.L."/>
            <person name="Alikhan N.F."/>
            <person name="Baker D."/>
            <person name="Gharbi K."/>
            <person name="Hall N."/>
            <person name="Watson M."/>
            <person name="Adriaenssens E.M."/>
            <person name="Foster-Nyarko E."/>
            <person name="Jarju S."/>
            <person name="Secka A."/>
            <person name="Antonio M."/>
            <person name="Oren A."/>
            <person name="Chaudhuri R.R."/>
            <person name="La Ragione R."/>
            <person name="Hildebrand F."/>
            <person name="Pallen M.J."/>
        </authorList>
    </citation>
    <scope>NUCLEOTIDE SEQUENCE</scope>
    <source>
        <strain evidence="2">21143</strain>
    </source>
</reference>
<dbReference type="Pfam" id="PF14559">
    <property type="entry name" value="TPR_19"/>
    <property type="match status" value="1"/>
</dbReference>
<gene>
    <name evidence="2" type="ORF">IAD06_03610</name>
</gene>
<dbReference type="SUPFAM" id="SSF48452">
    <property type="entry name" value="TPR-like"/>
    <property type="match status" value="1"/>
</dbReference>
<reference evidence="2" key="1">
    <citation type="submission" date="2020-10" db="EMBL/GenBank/DDBJ databases">
        <authorList>
            <person name="Gilroy R."/>
        </authorList>
    </citation>
    <scope>NUCLEOTIDE SEQUENCE</scope>
    <source>
        <strain evidence="2">21143</strain>
    </source>
</reference>
<dbReference type="Proteomes" id="UP000886722">
    <property type="component" value="Unassembled WGS sequence"/>
</dbReference>
<evidence type="ECO:0000313" key="2">
    <source>
        <dbReference type="EMBL" id="HIT39109.1"/>
    </source>
</evidence>
<comment type="caution">
    <text evidence="2">The sequence shown here is derived from an EMBL/GenBank/DDBJ whole genome shotgun (WGS) entry which is preliminary data.</text>
</comment>
<organism evidence="2 3">
    <name type="scientific">Candidatus Caccoplasma intestinavium</name>
    <dbReference type="NCBI Taxonomy" id="2840716"/>
    <lineage>
        <taxon>Bacteria</taxon>
        <taxon>Pseudomonadati</taxon>
        <taxon>Bacteroidota</taxon>
        <taxon>Bacteroidia</taxon>
        <taxon>Bacteroidales</taxon>
        <taxon>Bacteroidaceae</taxon>
        <taxon>Bacteroidaceae incertae sedis</taxon>
        <taxon>Candidatus Caccoplasma</taxon>
    </lineage>
</organism>
<dbReference type="AlphaFoldDB" id="A0A9D1GFC0"/>
<sequence length="479" mass="55773">MKRLLFLVFSVAFATLCLRAQTLEDARNMYRAGLYAEALPVFEKNLKKKPKSPTLNQWYGVCLYETGRRAEAEKYLKIAANGKIPESYRYLAGICFEQYRFVDAVNYFSRYIGYLNDRKESREDMDDYELLATQAELGAQMLSKVQVVQVIDSMVVDKDDFFLHYKLSSEVGSLHDYHSLTGDDRPGASPVFQTQRRDKILYAVPTEDAGYELVTRIRLGDDTYSEEEPIDDLNTMYDDSYPFLLTDGVTFYFASNEEDRTLGGYDIFVTKYNINTDEYSDPEQLPMPFNSPYNDYMMAIDEVNHVGWFASDRYQPEGKVCIYIFLYEKTPEFYFPEDRSLRLRQLARLVSIRETWKDGVDYKPVLEKIRNMQPAEKKTPAKNAIAFVVTDRIVYTTLSQFKSKEARDLFVKSQELRRVISANETELDRLRKEYSAGKNLSATAGRIQELEKLLMTLYPQPEDYEKQSREAELSFLQKK</sequence>
<accession>A0A9D1GFC0</accession>
<dbReference type="InterPro" id="IPR011990">
    <property type="entry name" value="TPR-like_helical_dom_sf"/>
</dbReference>
<evidence type="ECO:0000256" key="1">
    <source>
        <dbReference type="SAM" id="SignalP"/>
    </source>
</evidence>
<feature type="chain" id="PRO_5038931637" evidence="1">
    <location>
        <begin position="21"/>
        <end position="479"/>
    </location>
</feature>